<dbReference type="CDD" id="cd02966">
    <property type="entry name" value="TlpA_like_family"/>
    <property type="match status" value="1"/>
</dbReference>
<evidence type="ECO:0000259" key="5">
    <source>
        <dbReference type="PROSITE" id="PS51352"/>
    </source>
</evidence>
<keyword evidence="3" id="KW-1015">Disulfide bond</keyword>
<keyword evidence="2" id="KW-0201">Cytochrome c-type biogenesis</keyword>
<gene>
    <name evidence="6" type="ORF">QWY81_03110</name>
</gene>
<dbReference type="PROSITE" id="PS51257">
    <property type="entry name" value="PROKAR_LIPOPROTEIN"/>
    <property type="match status" value="1"/>
</dbReference>
<organism evidence="6 7">
    <name type="scientific">Polaribacter sejongensis</name>
    <dbReference type="NCBI Taxonomy" id="985043"/>
    <lineage>
        <taxon>Bacteria</taxon>
        <taxon>Pseudomonadati</taxon>
        <taxon>Bacteroidota</taxon>
        <taxon>Flavobacteriia</taxon>
        <taxon>Flavobacteriales</taxon>
        <taxon>Flavobacteriaceae</taxon>
    </lineage>
</organism>
<dbReference type="RefSeq" id="WP_261971992.1">
    <property type="nucleotide sequence ID" value="NZ_CP103460.1"/>
</dbReference>
<evidence type="ECO:0000313" key="6">
    <source>
        <dbReference type="EMBL" id="MDN3618444.1"/>
    </source>
</evidence>
<evidence type="ECO:0000256" key="1">
    <source>
        <dbReference type="ARBA" id="ARBA00004196"/>
    </source>
</evidence>
<dbReference type="AlphaFoldDB" id="A0AAJ1VFL1"/>
<dbReference type="Pfam" id="PF14289">
    <property type="entry name" value="DUF4369"/>
    <property type="match status" value="1"/>
</dbReference>
<proteinExistence type="predicted"/>
<dbReference type="InterPro" id="IPR025380">
    <property type="entry name" value="DUF4369"/>
</dbReference>
<feature type="domain" description="Thioredoxin" evidence="5">
    <location>
        <begin position="219"/>
        <end position="362"/>
    </location>
</feature>
<dbReference type="InterPro" id="IPR013740">
    <property type="entry name" value="Redoxin"/>
</dbReference>
<dbReference type="PROSITE" id="PS51352">
    <property type="entry name" value="THIOREDOXIN_2"/>
    <property type="match status" value="1"/>
</dbReference>
<dbReference type="InterPro" id="IPR050553">
    <property type="entry name" value="Thioredoxin_ResA/DsbE_sf"/>
</dbReference>
<name>A0AAJ1VFL1_9FLAO</name>
<dbReference type="Proteomes" id="UP001228636">
    <property type="component" value="Unassembled WGS sequence"/>
</dbReference>
<dbReference type="GO" id="GO:0030313">
    <property type="term" value="C:cell envelope"/>
    <property type="evidence" value="ECO:0007669"/>
    <property type="project" value="UniProtKB-SubCell"/>
</dbReference>
<keyword evidence="4" id="KW-0676">Redox-active center</keyword>
<comment type="subcellular location">
    <subcellularLocation>
        <location evidence="1">Cell envelope</location>
    </subcellularLocation>
</comment>
<dbReference type="InterPro" id="IPR013766">
    <property type="entry name" value="Thioredoxin_domain"/>
</dbReference>
<dbReference type="SUPFAM" id="SSF52833">
    <property type="entry name" value="Thioredoxin-like"/>
    <property type="match status" value="1"/>
</dbReference>
<dbReference type="GO" id="GO:0017004">
    <property type="term" value="P:cytochrome complex assembly"/>
    <property type="evidence" value="ECO:0007669"/>
    <property type="project" value="UniProtKB-KW"/>
</dbReference>
<reference evidence="6 7" key="1">
    <citation type="journal article" date="2014" name="Int. J. Syst. Evol. Microbiol.">
        <title>Complete genome sequence of Corynebacterium casei LMG S-19264T (=DSM 44701T), isolated from a smear-ripened cheese.</title>
        <authorList>
            <consortium name="US DOE Joint Genome Institute (JGI-PGF)"/>
            <person name="Walter F."/>
            <person name="Albersmeier A."/>
            <person name="Kalinowski J."/>
            <person name="Ruckert C."/>
        </authorList>
    </citation>
    <scope>NUCLEOTIDE SEQUENCE [LARGE SCALE GENOMIC DNA]</scope>
    <source>
        <strain evidence="6 7">CECT 8670</strain>
    </source>
</reference>
<evidence type="ECO:0000313" key="7">
    <source>
        <dbReference type="Proteomes" id="UP001228636"/>
    </source>
</evidence>
<evidence type="ECO:0000256" key="4">
    <source>
        <dbReference type="ARBA" id="ARBA00023284"/>
    </source>
</evidence>
<dbReference type="PANTHER" id="PTHR42852">
    <property type="entry name" value="THIOL:DISULFIDE INTERCHANGE PROTEIN DSBE"/>
    <property type="match status" value="1"/>
</dbReference>
<evidence type="ECO:0000256" key="3">
    <source>
        <dbReference type="ARBA" id="ARBA00023157"/>
    </source>
</evidence>
<accession>A0AAJ1VFL1</accession>
<protein>
    <submittedName>
        <fullName evidence="6">TlpA disulfide reductase family protein</fullName>
    </submittedName>
</protein>
<dbReference type="GO" id="GO:0016491">
    <property type="term" value="F:oxidoreductase activity"/>
    <property type="evidence" value="ECO:0007669"/>
    <property type="project" value="InterPro"/>
</dbReference>
<comment type="caution">
    <text evidence="6">The sequence shown here is derived from an EMBL/GenBank/DDBJ whole genome shotgun (WGS) entry which is preliminary data.</text>
</comment>
<evidence type="ECO:0000256" key="2">
    <source>
        <dbReference type="ARBA" id="ARBA00022748"/>
    </source>
</evidence>
<dbReference type="Gene3D" id="3.40.30.10">
    <property type="entry name" value="Glutaredoxin"/>
    <property type="match status" value="1"/>
</dbReference>
<dbReference type="EMBL" id="JAUFQH010000003">
    <property type="protein sequence ID" value="MDN3618444.1"/>
    <property type="molecule type" value="Genomic_DNA"/>
</dbReference>
<dbReference type="InterPro" id="IPR036249">
    <property type="entry name" value="Thioredoxin-like_sf"/>
</dbReference>
<dbReference type="Pfam" id="PF08534">
    <property type="entry name" value="Redoxin"/>
    <property type="match status" value="1"/>
</dbReference>
<sequence>MKKSIVILCLIIGLISCQKKQSGYIVEADITGLKDSTKVLLFNSNTWKELDSTIIINNKFTFKGKLNDPTPVGIYISDVSIGFWLENKKITINSSKEELLEKNNDFSKIITGSETNKIALRHEKLLKPFRGRQAETYKKFNKKLISEEAYKAYRDSITNTSTKFLFENPNNYFSLSEILDYRFDLKKEKLEDYFSQLPLELKKSSYGKILDDFLHLKRVKEGDDIVDIIGKNLDGEEIKLSDFKGKVVLLDFWAGWCPPCIKQMEEEFPPLIEKYKDKNFQIVSYSFDIRREMWKNASDKLEISWPNFSTLTKMSIDPVALQYDISSIPITFIISEQGKVLKRVEYNDDLEKELDKVLLGKE</sequence>
<dbReference type="PANTHER" id="PTHR42852:SF6">
    <property type="entry name" value="THIOL:DISULFIDE INTERCHANGE PROTEIN DSBE"/>
    <property type="match status" value="1"/>
</dbReference>